<protein>
    <submittedName>
        <fullName evidence="1">Uncharacterized protein</fullName>
    </submittedName>
</protein>
<keyword evidence="2" id="KW-1185">Reference proteome</keyword>
<proteinExistence type="predicted"/>
<dbReference type="EMBL" id="LN824141">
    <property type="protein sequence ID" value="CEP77518.1"/>
    <property type="molecule type" value="Genomic_DNA"/>
</dbReference>
<organism evidence="1 2">
    <name type="scientific">Defluviitoga tunisiensis</name>
    <dbReference type="NCBI Taxonomy" id="1006576"/>
    <lineage>
        <taxon>Bacteria</taxon>
        <taxon>Thermotogati</taxon>
        <taxon>Thermotogota</taxon>
        <taxon>Thermotogae</taxon>
        <taxon>Petrotogales</taxon>
        <taxon>Petrotogaceae</taxon>
        <taxon>Defluviitoga</taxon>
    </lineage>
</organism>
<reference evidence="2" key="1">
    <citation type="submission" date="2014-11" db="EMBL/GenBank/DDBJ databases">
        <authorList>
            <person name="Wibberg D."/>
        </authorList>
    </citation>
    <scope>NUCLEOTIDE SEQUENCE [LARGE SCALE GENOMIC DNA]</scope>
    <source>
        <strain evidence="2">L3</strain>
    </source>
</reference>
<evidence type="ECO:0000313" key="2">
    <source>
        <dbReference type="Proteomes" id="UP000032809"/>
    </source>
</evidence>
<gene>
    <name evidence="1" type="ORF">DTL3_0187</name>
</gene>
<name>A0A0C7NVL3_DEFTU</name>
<accession>A0A0C7NVL3</accession>
<evidence type="ECO:0000313" key="1">
    <source>
        <dbReference type="EMBL" id="CEP77518.1"/>
    </source>
</evidence>
<dbReference type="HOGENOM" id="CLU_1802953_0_0_0"/>
<dbReference type="AlphaFoldDB" id="A0A0C7NVL3"/>
<dbReference type="RefSeq" id="WP_171820564.1">
    <property type="nucleotide sequence ID" value="NZ_LN824141.1"/>
</dbReference>
<dbReference type="KEGG" id="dtn:DTL3_0187"/>
<sequence>MGISGIIIASTIEDFVEFSPRGYEDISRVIMRDGKVLKTSVPEEGEHLQINFKKSRGIYEVHVIYFSSTFTLMNFWYDFVRDYTDGLDVAFSAIPFIYGEFNIEYSKMQLSAWFTGYNNTFFLVYGPKKTIVNDLKLKLNKSK</sequence>
<dbReference type="Proteomes" id="UP000032809">
    <property type="component" value="Chromosome I"/>
</dbReference>